<dbReference type="PROSITE" id="PS50928">
    <property type="entry name" value="ABC_TM1"/>
    <property type="match status" value="1"/>
</dbReference>
<proteinExistence type="inferred from homology"/>
<dbReference type="InterPro" id="IPR051393">
    <property type="entry name" value="ABC_transporter_permease"/>
</dbReference>
<keyword evidence="5 7" id="KW-1133">Transmembrane helix</keyword>
<reference evidence="10" key="1">
    <citation type="journal article" date="2019" name="Int. J. Syst. Evol. Microbiol.">
        <title>The Global Catalogue of Microorganisms (GCM) 10K type strain sequencing project: providing services to taxonomists for standard genome sequencing and annotation.</title>
        <authorList>
            <consortium name="The Broad Institute Genomics Platform"/>
            <consortium name="The Broad Institute Genome Sequencing Center for Infectious Disease"/>
            <person name="Wu L."/>
            <person name="Ma J."/>
        </authorList>
    </citation>
    <scope>NUCLEOTIDE SEQUENCE [LARGE SCALE GENOMIC DNA]</scope>
    <source>
        <strain evidence="10">KCTC 33676</strain>
    </source>
</reference>
<feature type="transmembrane region" description="Helical" evidence="7">
    <location>
        <begin position="153"/>
        <end position="177"/>
    </location>
</feature>
<dbReference type="SUPFAM" id="SSF161098">
    <property type="entry name" value="MetI-like"/>
    <property type="match status" value="1"/>
</dbReference>
<evidence type="ECO:0000256" key="7">
    <source>
        <dbReference type="RuleBase" id="RU363032"/>
    </source>
</evidence>
<dbReference type="Gene3D" id="1.10.3720.10">
    <property type="entry name" value="MetI-like"/>
    <property type="match status" value="1"/>
</dbReference>
<dbReference type="InterPro" id="IPR035906">
    <property type="entry name" value="MetI-like_sf"/>
</dbReference>
<keyword evidence="4 7" id="KW-0812">Transmembrane</keyword>
<keyword evidence="6 7" id="KW-0472">Membrane</keyword>
<feature type="transmembrane region" description="Helical" evidence="7">
    <location>
        <begin position="206"/>
        <end position="229"/>
    </location>
</feature>
<feature type="transmembrane region" description="Helical" evidence="7">
    <location>
        <begin position="9"/>
        <end position="27"/>
    </location>
</feature>
<comment type="similarity">
    <text evidence="7">Belongs to the binding-protein-dependent transport system permease family.</text>
</comment>
<organism evidence="9 10">
    <name type="scientific">Marinicrinis sediminis</name>
    <dbReference type="NCBI Taxonomy" id="1652465"/>
    <lineage>
        <taxon>Bacteria</taxon>
        <taxon>Bacillati</taxon>
        <taxon>Bacillota</taxon>
        <taxon>Bacilli</taxon>
        <taxon>Bacillales</taxon>
        <taxon>Paenibacillaceae</taxon>
    </lineage>
</organism>
<accession>A0ABW5RDA9</accession>
<dbReference type="Proteomes" id="UP001597497">
    <property type="component" value="Unassembled WGS sequence"/>
</dbReference>
<dbReference type="Pfam" id="PF00528">
    <property type="entry name" value="BPD_transp_1"/>
    <property type="match status" value="1"/>
</dbReference>
<evidence type="ECO:0000256" key="2">
    <source>
        <dbReference type="ARBA" id="ARBA00022448"/>
    </source>
</evidence>
<evidence type="ECO:0000256" key="3">
    <source>
        <dbReference type="ARBA" id="ARBA00022475"/>
    </source>
</evidence>
<keyword evidence="3" id="KW-1003">Cell membrane</keyword>
<gene>
    <name evidence="9" type="ORF">ACFSUC_13580</name>
</gene>
<feature type="transmembrane region" description="Helical" evidence="7">
    <location>
        <begin position="74"/>
        <end position="93"/>
    </location>
</feature>
<dbReference type="InterPro" id="IPR000515">
    <property type="entry name" value="MetI-like"/>
</dbReference>
<keyword evidence="10" id="KW-1185">Reference proteome</keyword>
<evidence type="ECO:0000259" key="8">
    <source>
        <dbReference type="PROSITE" id="PS50928"/>
    </source>
</evidence>
<comment type="subcellular location">
    <subcellularLocation>
        <location evidence="1 7">Cell membrane</location>
        <topology evidence="1 7">Multi-pass membrane protein</topology>
    </subcellularLocation>
</comment>
<evidence type="ECO:0000256" key="5">
    <source>
        <dbReference type="ARBA" id="ARBA00022989"/>
    </source>
</evidence>
<dbReference type="PANTHER" id="PTHR30193">
    <property type="entry name" value="ABC TRANSPORTER PERMEASE PROTEIN"/>
    <property type="match status" value="1"/>
</dbReference>
<evidence type="ECO:0000256" key="1">
    <source>
        <dbReference type="ARBA" id="ARBA00004651"/>
    </source>
</evidence>
<keyword evidence="2 7" id="KW-0813">Transport</keyword>
<feature type="transmembrane region" description="Helical" evidence="7">
    <location>
        <begin position="265"/>
        <end position="283"/>
    </location>
</feature>
<dbReference type="PANTHER" id="PTHR30193:SF37">
    <property type="entry name" value="INNER MEMBRANE ABC TRANSPORTER PERMEASE PROTEIN YCJO"/>
    <property type="match status" value="1"/>
</dbReference>
<dbReference type="EMBL" id="JBHUMM010000042">
    <property type="protein sequence ID" value="MFD2672594.1"/>
    <property type="molecule type" value="Genomic_DNA"/>
</dbReference>
<comment type="caution">
    <text evidence="9">The sequence shown here is derived from an EMBL/GenBank/DDBJ whole genome shotgun (WGS) entry which is preliminary data.</text>
</comment>
<evidence type="ECO:0000256" key="6">
    <source>
        <dbReference type="ARBA" id="ARBA00023136"/>
    </source>
</evidence>
<protein>
    <submittedName>
        <fullName evidence="9">Carbohydrate ABC transporter permease</fullName>
    </submittedName>
</protein>
<name>A0ABW5RDA9_9BACL</name>
<dbReference type="RefSeq" id="WP_379930157.1">
    <property type="nucleotide sequence ID" value="NZ_JBHUMM010000042.1"/>
</dbReference>
<evidence type="ECO:0000313" key="9">
    <source>
        <dbReference type="EMBL" id="MFD2672594.1"/>
    </source>
</evidence>
<feature type="domain" description="ABC transmembrane type-1" evidence="8">
    <location>
        <begin position="68"/>
        <end position="279"/>
    </location>
</feature>
<sequence length="291" mass="32757">MWREQNKHIYFLFTLPALLLYAIFYIYPVMKGFQYSLTDWNGISPDFNWIGLHNYLEILGDKRFMHSLIFTLKYTGFLVFFVLVISLLIALLLNSKLKFNTFFRSIFFFPAVLSLITVGLIWNQVFYSVLPEIGRALGIDALSKNILGSSNGAMIGILIANVWQGIAIPAVIFLAGLQSIPKDMYEAATMDGANAWDKFKNITFPFLVPMFTVNLVLVMKSGLTVFDYIKAMTDGGPGYATESIGLLIYQHGFTELKFGYGAAEAIVLFILFVLIAVVQINFLNRKGVGQQ</sequence>
<evidence type="ECO:0000313" key="10">
    <source>
        <dbReference type="Proteomes" id="UP001597497"/>
    </source>
</evidence>
<feature type="transmembrane region" description="Helical" evidence="7">
    <location>
        <begin position="105"/>
        <end position="122"/>
    </location>
</feature>
<evidence type="ECO:0000256" key="4">
    <source>
        <dbReference type="ARBA" id="ARBA00022692"/>
    </source>
</evidence>
<dbReference type="CDD" id="cd06261">
    <property type="entry name" value="TM_PBP2"/>
    <property type="match status" value="1"/>
</dbReference>